<dbReference type="RefSeq" id="WP_105040972.1">
    <property type="nucleotide sequence ID" value="NZ_PPSL01000006.1"/>
</dbReference>
<name>A0A2S7SRH9_9BACT</name>
<reference evidence="1 2" key="1">
    <citation type="submission" date="2018-01" db="EMBL/GenBank/DDBJ databases">
        <title>A novel member of the phylum Bacteroidetes isolated from glacier ice.</title>
        <authorList>
            <person name="Liu Q."/>
            <person name="Xin Y.-H."/>
        </authorList>
    </citation>
    <scope>NUCLEOTIDE SEQUENCE [LARGE SCALE GENOMIC DNA]</scope>
    <source>
        <strain evidence="1 2">RB1R16</strain>
    </source>
</reference>
<dbReference type="AlphaFoldDB" id="A0A2S7SRH9"/>
<dbReference type="Proteomes" id="UP000239872">
    <property type="component" value="Unassembled WGS sequence"/>
</dbReference>
<protein>
    <submittedName>
        <fullName evidence="1">Uncharacterized protein</fullName>
    </submittedName>
</protein>
<dbReference type="EMBL" id="PPSL01000006">
    <property type="protein sequence ID" value="PQJ09522.1"/>
    <property type="molecule type" value="Genomic_DNA"/>
</dbReference>
<evidence type="ECO:0000313" key="2">
    <source>
        <dbReference type="Proteomes" id="UP000239872"/>
    </source>
</evidence>
<keyword evidence="2" id="KW-1185">Reference proteome</keyword>
<comment type="caution">
    <text evidence="1">The sequence shown here is derived from an EMBL/GenBank/DDBJ whole genome shotgun (WGS) entry which is preliminary data.</text>
</comment>
<evidence type="ECO:0000313" key="1">
    <source>
        <dbReference type="EMBL" id="PQJ09522.1"/>
    </source>
</evidence>
<dbReference type="OrthoDB" id="1038140at2"/>
<gene>
    <name evidence="1" type="ORF">CJD36_019995</name>
</gene>
<proteinExistence type="predicted"/>
<sequence>MKEVKFTSFEAACAQLNISTALPDVSMLAEKYGKALVAHHKLMVLVEANNGDWVVDYKDDNQRKYFPWFEYVPGSGWVLDDCGLEYTGAYVGARLALKSAELAKEMGREFIGLYSDLLSGQK</sequence>
<organism evidence="1 2">
    <name type="scientific">Flavipsychrobacter stenotrophus</name>
    <dbReference type="NCBI Taxonomy" id="2077091"/>
    <lineage>
        <taxon>Bacteria</taxon>
        <taxon>Pseudomonadati</taxon>
        <taxon>Bacteroidota</taxon>
        <taxon>Chitinophagia</taxon>
        <taxon>Chitinophagales</taxon>
        <taxon>Chitinophagaceae</taxon>
        <taxon>Flavipsychrobacter</taxon>
    </lineage>
</organism>
<accession>A0A2S7SRH9</accession>